<keyword evidence="8" id="KW-0472">Membrane</keyword>
<evidence type="ECO:0000256" key="2">
    <source>
        <dbReference type="ARBA" id="ARBA00006416"/>
    </source>
</evidence>
<comment type="subcellular location">
    <subcellularLocation>
        <location evidence="1 9">Mitochondrion inner membrane</location>
        <topology evidence="1 9">Multi-pass membrane protein</topology>
    </subcellularLocation>
</comment>
<evidence type="ECO:0000256" key="5">
    <source>
        <dbReference type="ARBA" id="ARBA00022792"/>
    </source>
</evidence>
<dbReference type="eggNOG" id="KOG1590">
    <property type="taxonomic scope" value="Eukaryota"/>
</dbReference>
<keyword evidence="7 9" id="KW-0496">Mitochondrion</keyword>
<reference evidence="11" key="3">
    <citation type="submission" date="2015-04" db="UniProtKB">
        <authorList>
            <consortium name="EnsemblPlants"/>
        </authorList>
    </citation>
    <scope>IDENTIFICATION</scope>
    <source>
        <strain evidence="11">cv. Jemalong A17</strain>
    </source>
</reference>
<dbReference type="GO" id="GO:0005743">
    <property type="term" value="C:mitochondrial inner membrane"/>
    <property type="evidence" value="ECO:0000318"/>
    <property type="project" value="GO_Central"/>
</dbReference>
<name>G7L4A1_MEDTR</name>
<evidence type="ECO:0000256" key="6">
    <source>
        <dbReference type="ARBA" id="ARBA00022989"/>
    </source>
</evidence>
<keyword evidence="12" id="KW-1185">Reference proteome</keyword>
<dbReference type="PaxDb" id="3880-AES78429"/>
<dbReference type="Proteomes" id="UP000002051">
    <property type="component" value="Unassembled WGS sequence"/>
</dbReference>
<reference evidence="10 12" key="2">
    <citation type="journal article" date="2014" name="BMC Genomics">
        <title>An improved genome release (version Mt4.0) for the model legume Medicago truncatula.</title>
        <authorList>
            <person name="Tang H."/>
            <person name="Krishnakumar V."/>
            <person name="Bidwell S."/>
            <person name="Rosen B."/>
            <person name="Chan A."/>
            <person name="Zhou S."/>
            <person name="Gentzbittel L."/>
            <person name="Childs K.L."/>
            <person name="Yandell M."/>
            <person name="Gundlach H."/>
            <person name="Mayer K.F."/>
            <person name="Schwartz D.C."/>
            <person name="Town C.D."/>
        </authorList>
    </citation>
    <scope>GENOME REANNOTATION</scope>
    <source>
        <strain evidence="11 12">cv. Jemalong A17</strain>
    </source>
</reference>
<keyword evidence="6" id="KW-1133">Transmembrane helix</keyword>
<evidence type="ECO:0000256" key="3">
    <source>
        <dbReference type="ARBA" id="ARBA00022448"/>
    </source>
</evidence>
<accession>G7L4A1</accession>
<dbReference type="EMBL" id="CM001223">
    <property type="protein sequence ID" value="AES78429.1"/>
    <property type="molecule type" value="Genomic_DNA"/>
</dbReference>
<evidence type="ECO:0000256" key="1">
    <source>
        <dbReference type="ARBA" id="ARBA00004448"/>
    </source>
</evidence>
<keyword evidence="3 9" id="KW-0813">Transport</keyword>
<gene>
    <name evidence="10" type="ordered locus">MTR_7g031440</name>
</gene>
<evidence type="ECO:0000313" key="11">
    <source>
        <dbReference type="EnsemblPlants" id="AES78429"/>
    </source>
</evidence>
<keyword evidence="4 10" id="KW-0812">Transmembrane</keyword>
<dbReference type="InterPro" id="IPR005336">
    <property type="entry name" value="MPC"/>
</dbReference>
<comment type="similarity">
    <text evidence="2 9">Belongs to the mitochondrial pyruvate carrier (MPC) (TC 2.A.105) family.</text>
</comment>
<protein>
    <recommendedName>
        <fullName evidence="9">Mitochondrial pyruvate carrier</fullName>
    </recommendedName>
</protein>
<evidence type="ECO:0000313" key="10">
    <source>
        <dbReference type="EMBL" id="AES78429.1"/>
    </source>
</evidence>
<keyword evidence="5 9" id="KW-0999">Mitochondrion inner membrane</keyword>
<dbReference type="Pfam" id="PF03650">
    <property type="entry name" value="MPC"/>
    <property type="match status" value="1"/>
</dbReference>
<dbReference type="EnsemblPlants" id="AES78429">
    <property type="protein sequence ID" value="AES78429"/>
    <property type="gene ID" value="MTR_7g031440"/>
</dbReference>
<dbReference type="GO" id="GO:0050833">
    <property type="term" value="F:pyruvate transmembrane transporter activity"/>
    <property type="evidence" value="ECO:0000318"/>
    <property type="project" value="GO_Central"/>
</dbReference>
<evidence type="ECO:0000256" key="7">
    <source>
        <dbReference type="ARBA" id="ARBA00023128"/>
    </source>
</evidence>
<dbReference type="GO" id="GO:0006850">
    <property type="term" value="P:pyruvate import into mitochondria"/>
    <property type="evidence" value="ECO:0000318"/>
    <property type="project" value="GO_Central"/>
</dbReference>
<evidence type="ECO:0000256" key="9">
    <source>
        <dbReference type="RuleBase" id="RU363100"/>
    </source>
</evidence>
<evidence type="ECO:0000313" key="12">
    <source>
        <dbReference type="Proteomes" id="UP000002051"/>
    </source>
</evidence>
<evidence type="ECO:0000256" key="4">
    <source>
        <dbReference type="ARBA" id="ARBA00022692"/>
    </source>
</evidence>
<organism evidence="10 12">
    <name type="scientific">Medicago truncatula</name>
    <name type="common">Barrel medic</name>
    <name type="synonym">Medicago tribuloides</name>
    <dbReference type="NCBI Taxonomy" id="3880"/>
    <lineage>
        <taxon>Eukaryota</taxon>
        <taxon>Viridiplantae</taxon>
        <taxon>Streptophyta</taxon>
        <taxon>Embryophyta</taxon>
        <taxon>Tracheophyta</taxon>
        <taxon>Spermatophyta</taxon>
        <taxon>Magnoliopsida</taxon>
        <taxon>eudicotyledons</taxon>
        <taxon>Gunneridae</taxon>
        <taxon>Pentapetalae</taxon>
        <taxon>rosids</taxon>
        <taxon>fabids</taxon>
        <taxon>Fabales</taxon>
        <taxon>Fabaceae</taxon>
        <taxon>Papilionoideae</taxon>
        <taxon>50 kb inversion clade</taxon>
        <taxon>NPAAA clade</taxon>
        <taxon>Hologalegina</taxon>
        <taxon>IRL clade</taxon>
        <taxon>Trifolieae</taxon>
        <taxon>Medicago</taxon>
    </lineage>
</organism>
<comment type="function">
    <text evidence="9">Mediates the uptake of pyruvate into mitochondria.</text>
</comment>
<reference evidence="10 12" key="1">
    <citation type="journal article" date="2011" name="Nature">
        <title>The Medicago genome provides insight into the evolution of rhizobial symbioses.</title>
        <authorList>
            <person name="Young N.D."/>
            <person name="Debelle F."/>
            <person name="Oldroyd G.E."/>
            <person name="Geurts R."/>
            <person name="Cannon S.B."/>
            <person name="Udvardi M.K."/>
            <person name="Benedito V.A."/>
            <person name="Mayer K.F."/>
            <person name="Gouzy J."/>
            <person name="Schoof H."/>
            <person name="Van de Peer Y."/>
            <person name="Proost S."/>
            <person name="Cook D.R."/>
            <person name="Meyers B.C."/>
            <person name="Spannagl M."/>
            <person name="Cheung F."/>
            <person name="De Mita S."/>
            <person name="Krishnakumar V."/>
            <person name="Gundlach H."/>
            <person name="Zhou S."/>
            <person name="Mudge J."/>
            <person name="Bharti A.K."/>
            <person name="Murray J.D."/>
            <person name="Naoumkina M.A."/>
            <person name="Rosen B."/>
            <person name="Silverstein K.A."/>
            <person name="Tang H."/>
            <person name="Rombauts S."/>
            <person name="Zhao P.X."/>
            <person name="Zhou P."/>
            <person name="Barbe V."/>
            <person name="Bardou P."/>
            <person name="Bechner M."/>
            <person name="Bellec A."/>
            <person name="Berger A."/>
            <person name="Berges H."/>
            <person name="Bidwell S."/>
            <person name="Bisseling T."/>
            <person name="Choisne N."/>
            <person name="Couloux A."/>
            <person name="Denny R."/>
            <person name="Deshpande S."/>
            <person name="Dai X."/>
            <person name="Doyle J.J."/>
            <person name="Dudez A.M."/>
            <person name="Farmer A.D."/>
            <person name="Fouteau S."/>
            <person name="Franken C."/>
            <person name="Gibelin C."/>
            <person name="Gish J."/>
            <person name="Goldstein S."/>
            <person name="Gonzalez A.J."/>
            <person name="Green P.J."/>
            <person name="Hallab A."/>
            <person name="Hartog M."/>
            <person name="Hua A."/>
            <person name="Humphray S.J."/>
            <person name="Jeong D.H."/>
            <person name="Jing Y."/>
            <person name="Jocker A."/>
            <person name="Kenton S.M."/>
            <person name="Kim D.J."/>
            <person name="Klee K."/>
            <person name="Lai H."/>
            <person name="Lang C."/>
            <person name="Lin S."/>
            <person name="Macmil S.L."/>
            <person name="Magdelenat G."/>
            <person name="Matthews L."/>
            <person name="McCorrison J."/>
            <person name="Monaghan E.L."/>
            <person name="Mun J.H."/>
            <person name="Najar F.Z."/>
            <person name="Nicholson C."/>
            <person name="Noirot C."/>
            <person name="O'Bleness M."/>
            <person name="Paule C.R."/>
            <person name="Poulain J."/>
            <person name="Prion F."/>
            <person name="Qin B."/>
            <person name="Qu C."/>
            <person name="Retzel E.F."/>
            <person name="Riddle C."/>
            <person name="Sallet E."/>
            <person name="Samain S."/>
            <person name="Samson N."/>
            <person name="Sanders I."/>
            <person name="Saurat O."/>
            <person name="Scarpelli C."/>
            <person name="Schiex T."/>
            <person name="Segurens B."/>
            <person name="Severin A.J."/>
            <person name="Sherrier D.J."/>
            <person name="Shi R."/>
            <person name="Sims S."/>
            <person name="Singer S.R."/>
            <person name="Sinharoy S."/>
            <person name="Sterck L."/>
            <person name="Viollet A."/>
            <person name="Wang B.B."/>
            <person name="Wang K."/>
            <person name="Wang M."/>
            <person name="Wang X."/>
            <person name="Warfsmann J."/>
            <person name="Weissenbach J."/>
            <person name="White D.D."/>
            <person name="White J.D."/>
            <person name="Wiley G.B."/>
            <person name="Wincker P."/>
            <person name="Xing Y."/>
            <person name="Yang L."/>
            <person name="Yao Z."/>
            <person name="Ying F."/>
            <person name="Zhai J."/>
            <person name="Zhou L."/>
            <person name="Zuber A."/>
            <person name="Denarie J."/>
            <person name="Dixon R.A."/>
            <person name="May G.D."/>
            <person name="Schwartz D.C."/>
            <person name="Rogers J."/>
            <person name="Quetier F."/>
            <person name="Town C.D."/>
            <person name="Roe B.A."/>
        </authorList>
    </citation>
    <scope>NUCLEOTIDE SEQUENCE [LARGE SCALE GENOMIC DNA]</scope>
    <source>
        <strain evidence="10">A17</strain>
        <strain evidence="11 12">cv. Jemalong A17</strain>
    </source>
</reference>
<proteinExistence type="inferred from homology"/>
<dbReference type="AlphaFoldDB" id="G7L4A1"/>
<evidence type="ECO:0000256" key="8">
    <source>
        <dbReference type="ARBA" id="ARBA00023136"/>
    </source>
</evidence>
<dbReference type="STRING" id="3880.G7L4A1"/>
<dbReference type="HOGENOM" id="CLU_2007331_0_0_1"/>
<sequence>MVLIFYLYCKCSNNNRIVQVCVFYSGMFMRFAWVVKPCNIHLLVCHMSNETVQLYQLSRSIRSQRGVLEGVQIAQTSWASLKDGPQEWGFLMIDFGVRWGFLMYTVVIFTSECTAYIRHLIFIF</sequence>